<sequence length="107" mass="12301">MACVNCFRCTRVRLWRRNTVCAYRRSGPTRPGARPRVPARSANDVSKDPDVTQRHSRAGASGRARRPRVRPALYRDAGYHRHKRSNLTIDLQRIRSGFVMTRIGDVK</sequence>
<dbReference type="Proteomes" id="UP000299102">
    <property type="component" value="Unassembled WGS sequence"/>
</dbReference>
<proteinExistence type="predicted"/>
<reference evidence="2 3" key="1">
    <citation type="journal article" date="2019" name="Commun. Biol.">
        <title>The bagworm genome reveals a unique fibroin gene that provides high tensile strength.</title>
        <authorList>
            <person name="Kono N."/>
            <person name="Nakamura H."/>
            <person name="Ohtoshi R."/>
            <person name="Tomita M."/>
            <person name="Numata K."/>
            <person name="Arakawa K."/>
        </authorList>
    </citation>
    <scope>NUCLEOTIDE SEQUENCE [LARGE SCALE GENOMIC DNA]</scope>
</reference>
<protein>
    <submittedName>
        <fullName evidence="2">Uncharacterized protein</fullName>
    </submittedName>
</protein>
<evidence type="ECO:0000313" key="3">
    <source>
        <dbReference type="Proteomes" id="UP000299102"/>
    </source>
</evidence>
<comment type="caution">
    <text evidence="2">The sequence shown here is derived from an EMBL/GenBank/DDBJ whole genome shotgun (WGS) entry which is preliminary data.</text>
</comment>
<gene>
    <name evidence="2" type="ORF">EVAR_29325_1</name>
</gene>
<accession>A0A4C1WGK9</accession>
<feature type="region of interest" description="Disordered" evidence="1">
    <location>
        <begin position="24"/>
        <end position="77"/>
    </location>
</feature>
<evidence type="ECO:0000256" key="1">
    <source>
        <dbReference type="SAM" id="MobiDB-lite"/>
    </source>
</evidence>
<organism evidence="2 3">
    <name type="scientific">Eumeta variegata</name>
    <name type="common">Bagworm moth</name>
    <name type="synonym">Eumeta japonica</name>
    <dbReference type="NCBI Taxonomy" id="151549"/>
    <lineage>
        <taxon>Eukaryota</taxon>
        <taxon>Metazoa</taxon>
        <taxon>Ecdysozoa</taxon>
        <taxon>Arthropoda</taxon>
        <taxon>Hexapoda</taxon>
        <taxon>Insecta</taxon>
        <taxon>Pterygota</taxon>
        <taxon>Neoptera</taxon>
        <taxon>Endopterygota</taxon>
        <taxon>Lepidoptera</taxon>
        <taxon>Glossata</taxon>
        <taxon>Ditrysia</taxon>
        <taxon>Tineoidea</taxon>
        <taxon>Psychidae</taxon>
        <taxon>Oiketicinae</taxon>
        <taxon>Eumeta</taxon>
    </lineage>
</organism>
<dbReference type="AlphaFoldDB" id="A0A4C1WGK9"/>
<dbReference type="EMBL" id="BGZK01000568">
    <property type="protein sequence ID" value="GBP50566.1"/>
    <property type="molecule type" value="Genomic_DNA"/>
</dbReference>
<name>A0A4C1WGK9_EUMVA</name>
<evidence type="ECO:0000313" key="2">
    <source>
        <dbReference type="EMBL" id="GBP50566.1"/>
    </source>
</evidence>
<keyword evidence="3" id="KW-1185">Reference proteome</keyword>